<name>A0A327YYY6_9BACL</name>
<protein>
    <submittedName>
        <fullName evidence="1">YueH-like protein</fullName>
    </submittedName>
</protein>
<gene>
    <name evidence="1" type="ORF">B0I26_10193</name>
</gene>
<keyword evidence="2" id="KW-1185">Reference proteome</keyword>
<dbReference type="RefSeq" id="WP_111643508.1">
    <property type="nucleotide sequence ID" value="NZ_QLMH01000001.1"/>
</dbReference>
<sequence>MKIRKANILDEKVVTNVYIYENKKEEYRVVAIPDIEWSQLIRYEEETEELEKRLLLSLDRILSKEKAEQLSRKILYWVREM</sequence>
<dbReference type="InterPro" id="IPR020260">
    <property type="entry name" value="Uncharacterised_YueH"/>
</dbReference>
<evidence type="ECO:0000313" key="2">
    <source>
        <dbReference type="Proteomes" id="UP000248555"/>
    </source>
</evidence>
<comment type="caution">
    <text evidence="1">The sequence shown here is derived from an EMBL/GenBank/DDBJ whole genome shotgun (WGS) entry which is preliminary data.</text>
</comment>
<dbReference type="OrthoDB" id="2390431at2"/>
<accession>A0A327YYY6</accession>
<dbReference type="AlphaFoldDB" id="A0A327YYY6"/>
<proteinExistence type="predicted"/>
<dbReference type="Pfam" id="PF14166">
    <property type="entry name" value="YueH"/>
    <property type="match status" value="1"/>
</dbReference>
<organism evidence="1 2">
    <name type="scientific">Paranoxybacillus vitaminiphilus</name>
    <dbReference type="NCBI Taxonomy" id="581036"/>
    <lineage>
        <taxon>Bacteria</taxon>
        <taxon>Bacillati</taxon>
        <taxon>Bacillota</taxon>
        <taxon>Bacilli</taxon>
        <taxon>Bacillales</taxon>
        <taxon>Anoxybacillaceae</taxon>
        <taxon>Paranoxybacillus</taxon>
    </lineage>
</organism>
<dbReference type="EMBL" id="QLMH01000001">
    <property type="protein sequence ID" value="RAK23139.1"/>
    <property type="molecule type" value="Genomic_DNA"/>
</dbReference>
<evidence type="ECO:0000313" key="1">
    <source>
        <dbReference type="EMBL" id="RAK23139.1"/>
    </source>
</evidence>
<dbReference type="Proteomes" id="UP000248555">
    <property type="component" value="Unassembled WGS sequence"/>
</dbReference>
<reference evidence="1 2" key="1">
    <citation type="submission" date="2018-06" db="EMBL/GenBank/DDBJ databases">
        <title>Genomic Encyclopedia of Type Strains, Phase III (KMG-III): the genomes of soil and plant-associated and newly described type strains.</title>
        <authorList>
            <person name="Whitman W."/>
        </authorList>
    </citation>
    <scope>NUCLEOTIDE SEQUENCE [LARGE SCALE GENOMIC DNA]</scope>
    <source>
        <strain evidence="1 2">CGMCC 1.8979</strain>
    </source>
</reference>